<evidence type="ECO:0000256" key="1">
    <source>
        <dbReference type="SAM" id="SignalP"/>
    </source>
</evidence>
<dbReference type="AlphaFoldDB" id="A0A9X2HZM9"/>
<gene>
    <name evidence="2" type="ORF">M6D89_12085</name>
</gene>
<sequence>MKLIKRVVFGTALIAGALCLSGCDPQVYGNVGIQSGWGSGPHLTGSISVGGRIH</sequence>
<proteinExistence type="predicted"/>
<keyword evidence="1" id="KW-0732">Signal</keyword>
<comment type="caution">
    <text evidence="2">The sequence shown here is derived from an EMBL/GenBank/DDBJ whole genome shotgun (WGS) entry which is preliminary data.</text>
</comment>
<organism evidence="2 3">
    <name type="scientific">Gilvimarinus xylanilyticus</name>
    <dbReference type="NCBI Taxonomy" id="2944139"/>
    <lineage>
        <taxon>Bacteria</taxon>
        <taxon>Pseudomonadati</taxon>
        <taxon>Pseudomonadota</taxon>
        <taxon>Gammaproteobacteria</taxon>
        <taxon>Cellvibrionales</taxon>
        <taxon>Cellvibrionaceae</taxon>
        <taxon>Gilvimarinus</taxon>
    </lineage>
</organism>
<dbReference type="EMBL" id="JAMFTH010000003">
    <property type="protein sequence ID" value="MCP8900039.1"/>
    <property type="molecule type" value="Genomic_DNA"/>
</dbReference>
<accession>A0A9X2HZM9</accession>
<evidence type="ECO:0000313" key="3">
    <source>
        <dbReference type="Proteomes" id="UP001139319"/>
    </source>
</evidence>
<dbReference type="Proteomes" id="UP001139319">
    <property type="component" value="Unassembled WGS sequence"/>
</dbReference>
<keyword evidence="3" id="KW-1185">Reference proteome</keyword>
<feature type="chain" id="PRO_5040746245" description="Lipoprotein" evidence="1">
    <location>
        <begin position="18"/>
        <end position="54"/>
    </location>
</feature>
<dbReference type="RefSeq" id="WP_253968329.1">
    <property type="nucleotide sequence ID" value="NZ_JAMFTH010000003.1"/>
</dbReference>
<protein>
    <recommendedName>
        <fullName evidence="4">Lipoprotein</fullName>
    </recommendedName>
</protein>
<evidence type="ECO:0000313" key="2">
    <source>
        <dbReference type="EMBL" id="MCP8900039.1"/>
    </source>
</evidence>
<reference evidence="2" key="2">
    <citation type="submission" date="2023-01" db="EMBL/GenBank/DDBJ databases">
        <title>Gilvimarinus xylanilyticus HB14 isolated from Caulerpa lentillifera aquaculture base in Hainan, China.</title>
        <authorList>
            <person name="Zhang Y.-J."/>
        </authorList>
    </citation>
    <scope>NUCLEOTIDE SEQUENCE</scope>
    <source>
        <strain evidence="2">HB14</strain>
    </source>
</reference>
<name>A0A9X2HZM9_9GAMM</name>
<reference evidence="2" key="1">
    <citation type="submission" date="2022-05" db="EMBL/GenBank/DDBJ databases">
        <authorList>
            <person name="Sun H.-N."/>
        </authorList>
    </citation>
    <scope>NUCLEOTIDE SEQUENCE</scope>
    <source>
        <strain evidence="2">HB14</strain>
    </source>
</reference>
<evidence type="ECO:0008006" key="4">
    <source>
        <dbReference type="Google" id="ProtNLM"/>
    </source>
</evidence>
<feature type="signal peptide" evidence="1">
    <location>
        <begin position="1"/>
        <end position="17"/>
    </location>
</feature>